<protein>
    <submittedName>
        <fullName evidence="3">SDR family oxidoreductase UcpA</fullName>
        <ecNumber evidence="3">1.-.-.-</ecNumber>
    </submittedName>
</protein>
<accession>A0A9D1IPY9</accession>
<dbReference type="Gene3D" id="3.40.50.720">
    <property type="entry name" value="NAD(P)-binding Rossmann-like Domain"/>
    <property type="match status" value="1"/>
</dbReference>
<dbReference type="EMBL" id="DVMT01000047">
    <property type="protein sequence ID" value="HIU40581.1"/>
    <property type="molecule type" value="Genomic_DNA"/>
</dbReference>
<dbReference type="PRINTS" id="PR00081">
    <property type="entry name" value="GDHRDH"/>
</dbReference>
<comment type="caution">
    <text evidence="3">The sequence shown here is derived from an EMBL/GenBank/DDBJ whole genome shotgun (WGS) entry which is preliminary data.</text>
</comment>
<dbReference type="Pfam" id="PF13561">
    <property type="entry name" value="adh_short_C2"/>
    <property type="match status" value="1"/>
</dbReference>
<dbReference type="GO" id="GO:0008206">
    <property type="term" value="P:bile acid metabolic process"/>
    <property type="evidence" value="ECO:0007669"/>
    <property type="project" value="UniProtKB-ARBA"/>
</dbReference>
<evidence type="ECO:0000313" key="4">
    <source>
        <dbReference type="Proteomes" id="UP000824074"/>
    </source>
</evidence>
<keyword evidence="2 3" id="KW-0560">Oxidoreductase</keyword>
<dbReference type="NCBIfam" id="NF006080">
    <property type="entry name" value="PRK08226.1"/>
    <property type="match status" value="1"/>
</dbReference>
<dbReference type="InterPro" id="IPR002347">
    <property type="entry name" value="SDR_fam"/>
</dbReference>
<dbReference type="InterPro" id="IPR036291">
    <property type="entry name" value="NAD(P)-bd_dom_sf"/>
</dbReference>
<evidence type="ECO:0000313" key="3">
    <source>
        <dbReference type="EMBL" id="HIU40581.1"/>
    </source>
</evidence>
<dbReference type="GO" id="GO:0016491">
    <property type="term" value="F:oxidoreductase activity"/>
    <property type="evidence" value="ECO:0007669"/>
    <property type="project" value="UniProtKB-KW"/>
</dbReference>
<dbReference type="InterPro" id="IPR020904">
    <property type="entry name" value="Sc_DH/Rdtase_CS"/>
</dbReference>
<name>A0A9D1IPY9_9FIRM</name>
<dbReference type="PRINTS" id="PR00080">
    <property type="entry name" value="SDRFAMILY"/>
</dbReference>
<dbReference type="EC" id="1.-.-.-" evidence="3"/>
<dbReference type="InterPro" id="IPR050259">
    <property type="entry name" value="SDR"/>
</dbReference>
<dbReference type="PANTHER" id="PTHR42879">
    <property type="entry name" value="3-OXOACYL-(ACYL-CARRIER-PROTEIN) REDUCTASE"/>
    <property type="match status" value="1"/>
</dbReference>
<dbReference type="AlphaFoldDB" id="A0A9D1IPY9"/>
<reference evidence="3" key="2">
    <citation type="journal article" date="2021" name="PeerJ">
        <title>Extensive microbial diversity within the chicken gut microbiome revealed by metagenomics and culture.</title>
        <authorList>
            <person name="Gilroy R."/>
            <person name="Ravi A."/>
            <person name="Getino M."/>
            <person name="Pursley I."/>
            <person name="Horton D.L."/>
            <person name="Alikhan N.F."/>
            <person name="Baker D."/>
            <person name="Gharbi K."/>
            <person name="Hall N."/>
            <person name="Watson M."/>
            <person name="Adriaenssens E.M."/>
            <person name="Foster-Nyarko E."/>
            <person name="Jarju S."/>
            <person name="Secka A."/>
            <person name="Antonio M."/>
            <person name="Oren A."/>
            <person name="Chaudhuri R.R."/>
            <person name="La Ragione R."/>
            <person name="Hildebrand F."/>
            <person name="Pallen M.J."/>
        </authorList>
    </citation>
    <scope>NUCLEOTIDE SEQUENCE</scope>
    <source>
        <strain evidence="3">CHK193-30670</strain>
    </source>
</reference>
<organism evidence="3 4">
    <name type="scientific">Candidatus Aphodocola excrementigallinarum</name>
    <dbReference type="NCBI Taxonomy" id="2840670"/>
    <lineage>
        <taxon>Bacteria</taxon>
        <taxon>Bacillati</taxon>
        <taxon>Bacillota</taxon>
        <taxon>Bacilli</taxon>
        <taxon>Candidatus Aphodocola</taxon>
    </lineage>
</organism>
<comment type="similarity">
    <text evidence="1">Belongs to the short-chain dehydrogenases/reductases (SDR) family.</text>
</comment>
<gene>
    <name evidence="3" type="primary">ucpA</name>
    <name evidence="3" type="ORF">IAB68_04710</name>
</gene>
<dbReference type="FunFam" id="3.40.50.720:FF:000084">
    <property type="entry name" value="Short-chain dehydrogenase reductase"/>
    <property type="match status" value="1"/>
</dbReference>
<proteinExistence type="inferred from homology"/>
<dbReference type="SUPFAM" id="SSF51735">
    <property type="entry name" value="NAD(P)-binding Rossmann-fold domains"/>
    <property type="match status" value="1"/>
</dbReference>
<dbReference type="Proteomes" id="UP000824074">
    <property type="component" value="Unassembled WGS sequence"/>
</dbReference>
<sequence>MMNLNGKIAVVTGGAMGNGLGIVKVFLKYGAKIIILDYSDELEKTVSDLKSNGYDVLGYKVDISNNDEVVSAIKDIESKYDHVDVLVNNAGICILGSFDEMSYELRDKHFDINIKGTWNVTHALLPLLKKAAKASIVNLSSVTGVSVADAGEVAYATTKAAVLGFTKALAMELVKDDIRVNAILPGYVMTPMVDKMAKQSNPSNPQSVIDGIANAIPMKRLGTPEELGELAAFLASDKSSYITGQGIVIDGASTLPETLTMGV</sequence>
<dbReference type="PANTHER" id="PTHR42879:SF2">
    <property type="entry name" value="3-OXOACYL-[ACYL-CARRIER-PROTEIN] REDUCTASE FABG"/>
    <property type="match status" value="1"/>
</dbReference>
<reference evidence="3" key="1">
    <citation type="submission" date="2020-10" db="EMBL/GenBank/DDBJ databases">
        <authorList>
            <person name="Gilroy R."/>
        </authorList>
    </citation>
    <scope>NUCLEOTIDE SEQUENCE</scope>
    <source>
        <strain evidence="3">CHK193-30670</strain>
    </source>
</reference>
<dbReference type="PROSITE" id="PS00061">
    <property type="entry name" value="ADH_SHORT"/>
    <property type="match status" value="1"/>
</dbReference>
<evidence type="ECO:0000256" key="1">
    <source>
        <dbReference type="ARBA" id="ARBA00006484"/>
    </source>
</evidence>
<evidence type="ECO:0000256" key="2">
    <source>
        <dbReference type="ARBA" id="ARBA00023002"/>
    </source>
</evidence>